<name>A0A380KZV0_9STRE</name>
<gene>
    <name evidence="2" type="ORF">NCTC13765_01144</name>
</gene>
<dbReference type="NCBIfam" id="TIGR02185">
    <property type="entry name" value="Trep_Strep"/>
    <property type="match status" value="1"/>
</dbReference>
<feature type="transmembrane region" description="Helical" evidence="1">
    <location>
        <begin position="113"/>
        <end position="132"/>
    </location>
</feature>
<accession>A0A380KZV0</accession>
<dbReference type="AlphaFoldDB" id="A0A380KZV0"/>
<keyword evidence="1" id="KW-0472">Membrane</keyword>
<dbReference type="Pfam" id="PF09605">
    <property type="entry name" value="Trep_Strep"/>
    <property type="match status" value="1"/>
</dbReference>
<dbReference type="OrthoDB" id="9781459at2"/>
<reference evidence="2" key="1">
    <citation type="submission" date="2018-06" db="EMBL/GenBank/DDBJ databases">
        <authorList>
            <consortium name="Pathogen Informatics"/>
            <person name="Doyle S."/>
        </authorList>
    </citation>
    <scope>NUCLEOTIDE SEQUENCE [LARGE SCALE GENOMIC DNA]</scope>
    <source>
        <strain evidence="2">NCTC13765</strain>
    </source>
</reference>
<dbReference type="EMBL" id="UHFR01000005">
    <property type="protein sequence ID" value="SUN76647.1"/>
    <property type="molecule type" value="Genomic_DNA"/>
</dbReference>
<feature type="transmembrane region" description="Helical" evidence="1">
    <location>
        <begin position="85"/>
        <end position="101"/>
    </location>
</feature>
<keyword evidence="3" id="KW-1185">Reference proteome</keyword>
<sequence length="195" mass="21684">MKQETFTAKDLINAGLFSLLVFVATFIGGMFGLIPVLMPAIPFLCSFIAGPVFMLYSTKIHRFGMILIMGAITGLLFTVTGHGIYILPGIILLSLISEWILKQGHYHSVNHTRWALVVYSIYTVFNFIPIFIGREAYIQKLIDTGYGKKYAEEMMSVLPNWSLIPIVLLGCVGAYLGASLGIKLLNKHFKRAGMM</sequence>
<organism evidence="2 3">
    <name type="scientific">Streptococcus massiliensis</name>
    <dbReference type="NCBI Taxonomy" id="313439"/>
    <lineage>
        <taxon>Bacteria</taxon>
        <taxon>Bacillati</taxon>
        <taxon>Bacillota</taxon>
        <taxon>Bacilli</taxon>
        <taxon>Lactobacillales</taxon>
        <taxon>Streptococcaceae</taxon>
        <taxon>Streptococcus</taxon>
    </lineage>
</organism>
<keyword evidence="1" id="KW-1133">Transmembrane helix</keyword>
<proteinExistence type="predicted"/>
<dbReference type="STRING" id="1123307.GCA_000380065_00427"/>
<evidence type="ECO:0000313" key="3">
    <source>
        <dbReference type="Proteomes" id="UP000254634"/>
    </source>
</evidence>
<feature type="transmembrane region" description="Helical" evidence="1">
    <location>
        <begin position="63"/>
        <end position="79"/>
    </location>
</feature>
<feature type="transmembrane region" description="Helical" evidence="1">
    <location>
        <begin position="163"/>
        <end position="185"/>
    </location>
</feature>
<keyword evidence="1" id="KW-0812">Transmembrane</keyword>
<protein>
    <submittedName>
        <fullName evidence="2">Major facilitator superfamily permease</fullName>
    </submittedName>
</protein>
<dbReference type="RefSeq" id="WP_018371113.1">
    <property type="nucleotide sequence ID" value="NZ_UHFR01000005.1"/>
</dbReference>
<dbReference type="InterPro" id="IPR011733">
    <property type="entry name" value="CHP02185_IM"/>
</dbReference>
<feature type="transmembrane region" description="Helical" evidence="1">
    <location>
        <begin position="12"/>
        <end position="34"/>
    </location>
</feature>
<evidence type="ECO:0000313" key="2">
    <source>
        <dbReference type="EMBL" id="SUN76647.1"/>
    </source>
</evidence>
<evidence type="ECO:0000256" key="1">
    <source>
        <dbReference type="SAM" id="Phobius"/>
    </source>
</evidence>
<feature type="transmembrane region" description="Helical" evidence="1">
    <location>
        <begin position="40"/>
        <end position="56"/>
    </location>
</feature>
<dbReference type="Proteomes" id="UP000254634">
    <property type="component" value="Unassembled WGS sequence"/>
</dbReference>